<keyword evidence="1" id="KW-0614">Plasmid</keyword>
<dbReference type="AlphaFoldDB" id="A0AAU0F6W5"/>
<keyword evidence="2" id="KW-1185">Reference proteome</keyword>
<evidence type="ECO:0008006" key="3">
    <source>
        <dbReference type="Google" id="ProtNLM"/>
    </source>
</evidence>
<sequence length="189" mass="21209">MTLAGLLFFAKNPQKYRPAFCIKAIHFFGNSIGGTDYRSSKDIEGTLPELFEGGMNFLTSNLNSIQDGQNFNSVGKLEISEVALEEILQNALVHRDYSKNSPIRIMIFDDRVEIVSPGALPNSLTIENIKMGNAVVRNNIIVSYCSKLMKYRGFGSGITRIMENQPNVEFINDVEGEQFKVIIYREITS</sequence>
<dbReference type="Gene3D" id="3.30.565.60">
    <property type="match status" value="1"/>
</dbReference>
<evidence type="ECO:0000313" key="2">
    <source>
        <dbReference type="Proteomes" id="UP001432059"/>
    </source>
</evidence>
<reference evidence="1" key="1">
    <citation type="submission" date="2023-10" db="EMBL/GenBank/DDBJ databases">
        <title>Characterization and whole genome sequencing of a novel strain of Bergeyella porcorum QD2021 isolated from pig.</title>
        <authorList>
            <person name="Liu G."/>
            <person name="Chen C."/>
            <person name="Han X."/>
        </authorList>
    </citation>
    <scope>NUCLEOTIDE SEQUENCE</scope>
    <source>
        <strain evidence="1">QD2021</strain>
        <plasmid evidence="1">pQD2021</plasmid>
    </source>
</reference>
<dbReference type="InterPro" id="IPR038475">
    <property type="entry name" value="RecG_C_sf"/>
</dbReference>
<dbReference type="RefSeq" id="WP_327985399.1">
    <property type="nucleotide sequence ID" value="NZ_CP136427.1"/>
</dbReference>
<evidence type="ECO:0000313" key="1">
    <source>
        <dbReference type="EMBL" id="WOC53206.1"/>
    </source>
</evidence>
<dbReference type="PANTHER" id="PTHR30595:SF6">
    <property type="entry name" value="SCHLAFEN ALBA-2 DOMAIN-CONTAINING PROTEIN"/>
    <property type="match status" value="1"/>
</dbReference>
<name>A0AAU0F6W5_9FLAO</name>
<organism evidence="1 2">
    <name type="scientific">Bergeyella porcorum</name>
    <dbReference type="NCBI Taxonomy" id="1735111"/>
    <lineage>
        <taxon>Bacteria</taxon>
        <taxon>Pseudomonadati</taxon>
        <taxon>Bacteroidota</taxon>
        <taxon>Flavobacteriia</taxon>
        <taxon>Flavobacteriales</taxon>
        <taxon>Weeksellaceae</taxon>
        <taxon>Bergeyella</taxon>
    </lineage>
</organism>
<gene>
    <name evidence="1" type="ORF">BPO_p0123</name>
</gene>
<geneLocation type="plasmid" evidence="1 2">
    <name>pQD2021</name>
</geneLocation>
<dbReference type="EMBL" id="CP136427">
    <property type="protein sequence ID" value="WOC53206.1"/>
    <property type="molecule type" value="Genomic_DNA"/>
</dbReference>
<protein>
    <recommendedName>
        <fullName evidence="3">ATP-dependent DNA helicase RecG C-terminal domain-containing protein</fullName>
    </recommendedName>
</protein>
<dbReference type="Pfam" id="PF13749">
    <property type="entry name" value="HATPase_c_4"/>
    <property type="match status" value="1"/>
</dbReference>
<dbReference type="KEGG" id="bpor:BPO_p0123"/>
<dbReference type="PANTHER" id="PTHR30595">
    <property type="entry name" value="GLPR-RELATED TRANSCRIPTIONAL REPRESSOR"/>
    <property type="match status" value="1"/>
</dbReference>
<dbReference type="Proteomes" id="UP001432059">
    <property type="component" value="Plasmid pQD2021"/>
</dbReference>
<accession>A0AAU0F6W5</accession>
<proteinExistence type="predicted"/>